<dbReference type="Pfam" id="PF07524">
    <property type="entry name" value="Bromo_TP"/>
    <property type="match status" value="1"/>
</dbReference>
<dbReference type="AlphaFoldDB" id="A0A397SIU0"/>
<dbReference type="InterPro" id="IPR001965">
    <property type="entry name" value="Znf_PHD"/>
</dbReference>
<proteinExistence type="predicted"/>
<dbReference type="CDD" id="cd00076">
    <property type="entry name" value="HFD_SF"/>
    <property type="match status" value="1"/>
</dbReference>
<keyword evidence="7" id="KW-0539">Nucleus</keyword>
<feature type="domain" description="PHD-type" evidence="10">
    <location>
        <begin position="559"/>
        <end position="612"/>
    </location>
</feature>
<comment type="caution">
    <text evidence="11">The sequence shown here is derived from an EMBL/GenBank/DDBJ whole genome shotgun (WGS) entry which is preliminary data.</text>
</comment>
<dbReference type="PROSITE" id="PS01359">
    <property type="entry name" value="ZF_PHD_1"/>
    <property type="match status" value="1"/>
</dbReference>
<evidence type="ECO:0000256" key="8">
    <source>
        <dbReference type="PROSITE-ProRule" id="PRU00146"/>
    </source>
</evidence>
<evidence type="ECO:0000313" key="12">
    <source>
        <dbReference type="Proteomes" id="UP000265703"/>
    </source>
</evidence>
<evidence type="ECO:0000256" key="3">
    <source>
        <dbReference type="ARBA" id="ARBA00022771"/>
    </source>
</evidence>
<evidence type="ECO:0000256" key="1">
    <source>
        <dbReference type="ARBA" id="ARBA00004123"/>
    </source>
</evidence>
<dbReference type="GO" id="GO:0045944">
    <property type="term" value="P:positive regulation of transcription by RNA polymerase II"/>
    <property type="evidence" value="ECO:0007669"/>
    <property type="project" value="TreeGrafter"/>
</dbReference>
<evidence type="ECO:0000259" key="10">
    <source>
        <dbReference type="PROSITE" id="PS50016"/>
    </source>
</evidence>
<keyword evidence="6" id="KW-0804">Transcription</keyword>
<dbReference type="InterPro" id="IPR011011">
    <property type="entry name" value="Znf_FYVE_PHD"/>
</dbReference>
<dbReference type="PANTHER" id="PTHR46452">
    <property type="entry name" value="TRANSCRIPTION INITIATION FACTOR TFIID SUBUNIT 3"/>
    <property type="match status" value="1"/>
</dbReference>
<dbReference type="InterPro" id="IPR006565">
    <property type="entry name" value="BTP"/>
</dbReference>
<reference evidence="11 12" key="1">
    <citation type="submission" date="2018-06" db="EMBL/GenBank/DDBJ databases">
        <title>Comparative genomics reveals the genomic features of Rhizophagus irregularis, R. cerebriforme, R. diaphanum and Gigaspora rosea, and their symbiotic lifestyle signature.</title>
        <authorList>
            <person name="Morin E."/>
            <person name="San Clemente H."/>
            <person name="Chen E.C.H."/>
            <person name="De La Providencia I."/>
            <person name="Hainaut M."/>
            <person name="Kuo A."/>
            <person name="Kohler A."/>
            <person name="Murat C."/>
            <person name="Tang N."/>
            <person name="Roy S."/>
            <person name="Loubradou J."/>
            <person name="Henrissat B."/>
            <person name="Grigoriev I.V."/>
            <person name="Corradi N."/>
            <person name="Roux C."/>
            <person name="Martin F.M."/>
        </authorList>
    </citation>
    <scope>NUCLEOTIDE SEQUENCE [LARGE SCALE GENOMIC DNA]</scope>
    <source>
        <strain evidence="11 12">DAOM 227022</strain>
    </source>
</reference>
<dbReference type="InterPro" id="IPR019787">
    <property type="entry name" value="Znf_PHD-finger"/>
</dbReference>
<dbReference type="STRING" id="658196.A0A397SIU0"/>
<dbReference type="GO" id="GO:0046982">
    <property type="term" value="F:protein heterodimerization activity"/>
    <property type="evidence" value="ECO:0007669"/>
    <property type="project" value="InterPro"/>
</dbReference>
<dbReference type="SMART" id="SM00576">
    <property type="entry name" value="BTP"/>
    <property type="match status" value="1"/>
</dbReference>
<dbReference type="Gene3D" id="3.30.40.10">
    <property type="entry name" value="Zinc/RING finger domain, C3HC4 (zinc finger)"/>
    <property type="match status" value="1"/>
</dbReference>
<dbReference type="SMART" id="SM00249">
    <property type="entry name" value="PHD"/>
    <property type="match status" value="1"/>
</dbReference>
<dbReference type="InterPro" id="IPR013083">
    <property type="entry name" value="Znf_RING/FYVE/PHD"/>
</dbReference>
<comment type="subcellular location">
    <subcellularLocation>
        <location evidence="1">Nucleus</location>
    </subcellularLocation>
</comment>
<accession>A0A397SIU0</accession>
<keyword evidence="2" id="KW-0479">Metal-binding</keyword>
<dbReference type="Proteomes" id="UP000265703">
    <property type="component" value="Unassembled WGS sequence"/>
</dbReference>
<organism evidence="11 12">
    <name type="scientific">Glomus cerebriforme</name>
    <dbReference type="NCBI Taxonomy" id="658196"/>
    <lineage>
        <taxon>Eukaryota</taxon>
        <taxon>Fungi</taxon>
        <taxon>Fungi incertae sedis</taxon>
        <taxon>Mucoromycota</taxon>
        <taxon>Glomeromycotina</taxon>
        <taxon>Glomeromycetes</taxon>
        <taxon>Glomerales</taxon>
        <taxon>Glomeraceae</taxon>
        <taxon>Glomus</taxon>
    </lineage>
</organism>
<evidence type="ECO:0000256" key="6">
    <source>
        <dbReference type="ARBA" id="ARBA00023163"/>
    </source>
</evidence>
<dbReference type="OrthoDB" id="436852at2759"/>
<dbReference type="InterPro" id="IPR009072">
    <property type="entry name" value="Histone-fold"/>
</dbReference>
<evidence type="ECO:0000256" key="2">
    <source>
        <dbReference type="ARBA" id="ARBA00022723"/>
    </source>
</evidence>
<evidence type="ECO:0000256" key="7">
    <source>
        <dbReference type="ARBA" id="ARBA00023242"/>
    </source>
</evidence>
<keyword evidence="3 8" id="KW-0863">Zinc-finger</keyword>
<dbReference type="GO" id="GO:0005669">
    <property type="term" value="C:transcription factor TFIID complex"/>
    <property type="evidence" value="ECO:0007669"/>
    <property type="project" value="TreeGrafter"/>
</dbReference>
<protein>
    <recommendedName>
        <fullName evidence="10">PHD-type domain-containing protein</fullName>
    </recommendedName>
</protein>
<gene>
    <name evidence="11" type="ORF">C1645_831724</name>
</gene>
<keyword evidence="12" id="KW-1185">Reference proteome</keyword>
<dbReference type="Pfam" id="PF00628">
    <property type="entry name" value="PHD"/>
    <property type="match status" value="1"/>
</dbReference>
<dbReference type="SUPFAM" id="SSF57903">
    <property type="entry name" value="FYVE/PHD zinc finger"/>
    <property type="match status" value="1"/>
</dbReference>
<evidence type="ECO:0000313" key="11">
    <source>
        <dbReference type="EMBL" id="RIA84809.1"/>
    </source>
</evidence>
<evidence type="ECO:0000256" key="9">
    <source>
        <dbReference type="SAM" id="MobiDB-lite"/>
    </source>
</evidence>
<dbReference type="EMBL" id="QKYT01000467">
    <property type="protein sequence ID" value="RIA84809.1"/>
    <property type="molecule type" value="Genomic_DNA"/>
</dbReference>
<dbReference type="PROSITE" id="PS50016">
    <property type="entry name" value="ZF_PHD_2"/>
    <property type="match status" value="1"/>
</dbReference>
<dbReference type="InterPro" id="IPR019786">
    <property type="entry name" value="Zinc_finger_PHD-type_CS"/>
</dbReference>
<feature type="compositionally biased region" description="Low complexity" evidence="9">
    <location>
        <begin position="183"/>
        <end position="192"/>
    </location>
</feature>
<evidence type="ECO:0000256" key="4">
    <source>
        <dbReference type="ARBA" id="ARBA00022833"/>
    </source>
</evidence>
<dbReference type="Gene3D" id="1.10.20.10">
    <property type="entry name" value="Histone, subunit A"/>
    <property type="match status" value="1"/>
</dbReference>
<feature type="region of interest" description="Disordered" evidence="9">
    <location>
        <begin position="182"/>
        <end position="225"/>
    </location>
</feature>
<dbReference type="PANTHER" id="PTHR46452:SF1">
    <property type="entry name" value="TRANSCRIPTION INITIATION FACTOR TFIID SUBUNIT 3"/>
    <property type="match status" value="1"/>
</dbReference>
<sequence>MEKFCAEIIRRATHQTLAAAGFEKSSRIGGDVLADVFKEYLMFLGKSAQEAATNAGRTKVNTTDILIAFEDLGINLEELKEWTKTEGKVLGGYAGRKPTVLKDLLRSGLPNEVDDVDLSIIETKEKDEIKQNGQSSKKEDIVDIVQEIQINEQSIKKLESKEIENNIKEVEDNMIIDIEGTLSQNNSQNNKNNDNETASLSTAEDKSSDSLSGQTTPKDDGKITNINGEITKERIESNSPMQIDSIVKQTTDRYSRLLLLSKKRPPYIPDWLPPLPEVKPRKENEPVNEVQNVGVEEKTKELSGLTESTTLTEKEKPIDDMITSQESISEIQESNNINVDSNVQIKPSKQKLKRPLAYTMLDELFEKALTSESALGELSFDTPRKKRKIVEFDNLLSFEDSLFSESEIPVMDDKNTRELVESYGYPLRLNETPIQKHKSIELASKVADVNLKAPVQIIDTILPEVKPSKPLQIKSPVSRKGKEKMIPEIIDFQEPEPSTESPKALKKKEPMNIKAKKSTYKGATMKSDVPEKLSESNRPKLTLRIKSATTPSDPEPSEVINCICAPPNNTLDDGKFMVSCDNCQEWFHGVCTGFGPHHVDVGTWFCPRCRDRGIS</sequence>
<name>A0A397SIU0_9GLOM</name>
<keyword evidence="4" id="KW-0862">Zinc</keyword>
<keyword evidence="5" id="KW-0805">Transcription regulation</keyword>
<dbReference type="GO" id="GO:0008270">
    <property type="term" value="F:zinc ion binding"/>
    <property type="evidence" value="ECO:0007669"/>
    <property type="project" value="UniProtKB-KW"/>
</dbReference>
<evidence type="ECO:0000256" key="5">
    <source>
        <dbReference type="ARBA" id="ARBA00023015"/>
    </source>
</evidence>